<dbReference type="InterPro" id="IPR011683">
    <property type="entry name" value="Glyco_hydro_53"/>
</dbReference>
<reference evidence="6 7" key="1">
    <citation type="submission" date="2022-04" db="EMBL/GenBank/DDBJ databases">
        <title>Halobacillus sp. isolated from saltern.</title>
        <authorList>
            <person name="Won M."/>
            <person name="Lee C.-M."/>
            <person name="Woen H.-Y."/>
            <person name="Kwon S.-W."/>
        </authorList>
    </citation>
    <scope>NUCLEOTIDE SEQUENCE [LARGE SCALE GENOMIC DNA]</scope>
    <source>
        <strain evidence="6 7">SSBR10-3</strain>
    </source>
</reference>
<evidence type="ECO:0000256" key="4">
    <source>
        <dbReference type="RuleBase" id="RU361192"/>
    </source>
</evidence>
<dbReference type="Gene3D" id="2.60.120.260">
    <property type="entry name" value="Galactose-binding domain-like"/>
    <property type="match status" value="1"/>
</dbReference>
<gene>
    <name evidence="6" type="ORF">MUN89_20525</name>
</gene>
<organism evidence="6 7">
    <name type="scientific">Halobacillus salinarum</name>
    <dbReference type="NCBI Taxonomy" id="2932257"/>
    <lineage>
        <taxon>Bacteria</taxon>
        <taxon>Bacillati</taxon>
        <taxon>Bacillota</taxon>
        <taxon>Bacilli</taxon>
        <taxon>Bacillales</taxon>
        <taxon>Bacillaceae</taxon>
        <taxon>Halobacillus</taxon>
    </lineage>
</organism>
<dbReference type="RefSeq" id="WP_244709985.1">
    <property type="nucleotide sequence ID" value="NZ_CP095073.1"/>
</dbReference>
<proteinExistence type="inferred from homology"/>
<dbReference type="SUPFAM" id="SSF51445">
    <property type="entry name" value="(Trans)glycosidases"/>
    <property type="match status" value="1"/>
</dbReference>
<feature type="signal peptide" evidence="4">
    <location>
        <begin position="1"/>
        <end position="25"/>
    </location>
</feature>
<dbReference type="Pfam" id="PF07532">
    <property type="entry name" value="Big_4"/>
    <property type="match status" value="1"/>
</dbReference>
<dbReference type="Pfam" id="PF13287">
    <property type="entry name" value="Fn3_assoc"/>
    <property type="match status" value="1"/>
</dbReference>
<dbReference type="Gene3D" id="2.60.40.1080">
    <property type="match status" value="1"/>
</dbReference>
<evidence type="ECO:0000256" key="2">
    <source>
        <dbReference type="ARBA" id="ARBA00022801"/>
    </source>
</evidence>
<keyword evidence="2 4" id="KW-0378">Hydrolase</keyword>
<dbReference type="GO" id="GO:0016787">
    <property type="term" value="F:hydrolase activity"/>
    <property type="evidence" value="ECO:0007669"/>
    <property type="project" value="UniProtKB-KW"/>
</dbReference>
<dbReference type="EC" id="3.2.1.89" evidence="4"/>
<keyword evidence="3 4" id="KW-0326">Glycosidase</keyword>
<dbReference type="Proteomes" id="UP000831787">
    <property type="component" value="Chromosome"/>
</dbReference>
<evidence type="ECO:0000313" key="7">
    <source>
        <dbReference type="Proteomes" id="UP000831787"/>
    </source>
</evidence>
<keyword evidence="7" id="KW-1185">Reference proteome</keyword>
<evidence type="ECO:0000259" key="5">
    <source>
        <dbReference type="Pfam" id="PF07532"/>
    </source>
</evidence>
<dbReference type="InterPro" id="IPR017853">
    <property type="entry name" value="GH"/>
</dbReference>
<comment type="catalytic activity">
    <reaction evidence="4">
        <text>The enzyme specifically hydrolyzes (1-&gt;4)-beta-D-galactosidic linkages in type I arabinogalactans.</text>
        <dbReference type="EC" id="3.2.1.89"/>
    </reaction>
</comment>
<dbReference type="Gene3D" id="3.20.20.80">
    <property type="entry name" value="Glycosidases"/>
    <property type="match status" value="1"/>
</dbReference>
<evidence type="ECO:0000313" key="6">
    <source>
        <dbReference type="EMBL" id="UOQ44210.1"/>
    </source>
</evidence>
<sequence>MKLTRVVRLLTLLAILFSIVTPVSADRSPAVKIKGGNLTMAPGEFSVLEFSSRHKEWMKDYSWEVNKENVVEVDEKTGRVDALGTGKAIITLHGTFRNGKVFKDRALVRVKSRGTPIVAPVKELQNNNRPDFMMGADVSSLYRIMEADKSFYNLQGKKSHLFDILSENGVNWVRLRVWNDPYDPFGNPYGGGNNNLDTTIALAKQAKERGMKLFVTFHYSDFWAHPGQQIKPKAWEDLNGQELVDAVGDYTTESLEKMKQAGVYPNMVGIGNETNSDILEQSFHLTSEGYMNPQAVNILKAGAAAVRRTDPNANDPEKKTLVSFHLANGNNTWLYESFAKAMEKNHVDYDAIGASYYPSWHGTYDEVLSNLNHITEEYGKYAFIAETAYPWSIKQNAGDDTPQNFKPGDVSTVGLAASVQGQSTALREVLNVAASIKDKKGLGAFYWEPAWLPGNTTGWATPYGTGWETAGLFDINGYALPSLKTFQLVRGNQSVPKSADEYEYGWETEVVINEGGSLELPAKIAAVKYNGMMGDTKRTITKQPVEWNQRDVAQVDVHTPGEYIVFGSVAGKKHHAFAQVIVRESDSAKADAPTFSVPDGSDVNVVDGDGYSYSTREVVRGGSYIKLSTKTPNAGIYFTLDGANPIDGTGATRQLVGAPYIKPYDSIRVYAGPIQISQNVKVQAAAKRTGYHYVSGQWGSEKDILDYSPVVSHSYKAVYDYRNDLLFNGGFETGNLKGWKLKSNSENAQVITPNDYVTYAYAGDHSFKFSLDQGDRMSLSQNVHRIPDGEYKLTLYARGDNQTSDQTEMRLSAFTKGKRYTSHVETAVVPGGKMIWRKYSVEHIKVKNGQLKISFDARTSSAYTGYLDHVVLEKM</sequence>
<name>A0ABY4EJR4_9BACI</name>
<dbReference type="PANTHER" id="PTHR34983">
    <property type="entry name" value="ARABINOGALACTAN ENDO-BETA-1,4-GALACTANASE A"/>
    <property type="match status" value="1"/>
</dbReference>
<protein>
    <recommendedName>
        <fullName evidence="4">Arabinogalactan endo-beta-1,4-galactanase</fullName>
        <ecNumber evidence="4">3.2.1.89</ecNumber>
    </recommendedName>
</protein>
<dbReference type="InterPro" id="IPR011081">
    <property type="entry name" value="Big_4"/>
</dbReference>
<dbReference type="EMBL" id="CP095073">
    <property type="protein sequence ID" value="UOQ44210.1"/>
    <property type="molecule type" value="Genomic_DNA"/>
</dbReference>
<dbReference type="PANTHER" id="PTHR34983:SF2">
    <property type="entry name" value="ENDO-BETA-1,4-GALACTANASE"/>
    <property type="match status" value="1"/>
</dbReference>
<feature type="domain" description="Bacterial Ig-like" evidence="5">
    <location>
        <begin position="509"/>
        <end position="571"/>
    </location>
</feature>
<evidence type="ECO:0000256" key="1">
    <source>
        <dbReference type="ARBA" id="ARBA00010687"/>
    </source>
</evidence>
<feature type="chain" id="PRO_5045002333" description="Arabinogalactan endo-beta-1,4-galactanase" evidence="4">
    <location>
        <begin position="26"/>
        <end position="875"/>
    </location>
</feature>
<dbReference type="InterPro" id="IPR026876">
    <property type="entry name" value="Fn3_assoc_repeat"/>
</dbReference>
<evidence type="ECO:0000256" key="3">
    <source>
        <dbReference type="ARBA" id="ARBA00023295"/>
    </source>
</evidence>
<keyword evidence="4" id="KW-0732">Signal</keyword>
<dbReference type="Pfam" id="PF07745">
    <property type="entry name" value="Glyco_hydro_53"/>
    <property type="match status" value="1"/>
</dbReference>
<accession>A0ABY4EJR4</accession>
<comment type="similarity">
    <text evidence="1 4">Belongs to the glycosyl hydrolase 53 family.</text>
</comment>